<dbReference type="InterPro" id="IPR000304">
    <property type="entry name" value="Pyrroline-COOH_reductase"/>
</dbReference>
<evidence type="ECO:0000256" key="5">
    <source>
        <dbReference type="NCBIfam" id="TIGR00112"/>
    </source>
</evidence>
<keyword evidence="4 7" id="KW-0028">Amino-acid biosynthesis</keyword>
<feature type="binding site" evidence="6">
    <location>
        <begin position="69"/>
        <end position="72"/>
    </location>
    <ligand>
        <name>NADP(+)</name>
        <dbReference type="ChEBI" id="CHEBI:58349"/>
    </ligand>
</feature>
<dbReference type="PIRSF" id="PIRSF000193">
    <property type="entry name" value="Pyrrol-5-carb_rd"/>
    <property type="match status" value="1"/>
</dbReference>
<keyword evidence="11" id="KW-1185">Reference proteome</keyword>
<keyword evidence="3 4" id="KW-0560">Oxidoreductase</keyword>
<dbReference type="GO" id="GO:0005737">
    <property type="term" value="C:cytoplasm"/>
    <property type="evidence" value="ECO:0007669"/>
    <property type="project" value="UniProtKB-SubCell"/>
</dbReference>
<dbReference type="FunFam" id="1.10.3730.10:FF:000001">
    <property type="entry name" value="Pyrroline-5-carboxylate reductase"/>
    <property type="match status" value="1"/>
</dbReference>
<dbReference type="Pfam" id="PF14748">
    <property type="entry name" value="P5CR_dimer"/>
    <property type="match status" value="1"/>
</dbReference>
<evidence type="ECO:0000259" key="9">
    <source>
        <dbReference type="Pfam" id="PF14748"/>
    </source>
</evidence>
<dbReference type="GO" id="GO:0055129">
    <property type="term" value="P:L-proline biosynthetic process"/>
    <property type="evidence" value="ECO:0007669"/>
    <property type="project" value="UniProtKB-UniRule"/>
</dbReference>
<feature type="binding site" evidence="6">
    <location>
        <begin position="8"/>
        <end position="13"/>
    </location>
    <ligand>
        <name>NADP(+)</name>
        <dbReference type="ChEBI" id="CHEBI:58349"/>
    </ligand>
</feature>
<dbReference type="PANTHER" id="PTHR11645">
    <property type="entry name" value="PYRROLINE-5-CARBOXYLATE REDUCTASE"/>
    <property type="match status" value="1"/>
</dbReference>
<sequence length="277" mass="28898">MDSSIVFIGGGNMATSLVSGLRSADCPGERITIVEPDADKRRQLADDHGVRTVAEADAEVLGADAVILAVKPQLLPEVCADLATRFADRRPLIISIAAGVPLAALAQWLGEDFAFVRCMPNTPSLIGAGATGLYAGTGVTADQRELADAILATAGITVWVDAESRLDAVTATSGSGPAYFFAFMEAMHAGARELGLDDDTARELVLHTALGAARMAIESGDDPATLREKVTSKGGTTAAALDRFEAGDLNALVRDAMQAAARRADTLGQELMDDTRR</sequence>
<organism evidence="10 11">
    <name type="scientific">Salinisphaera orenii MK-B5</name>
    <dbReference type="NCBI Taxonomy" id="856730"/>
    <lineage>
        <taxon>Bacteria</taxon>
        <taxon>Pseudomonadati</taxon>
        <taxon>Pseudomonadota</taxon>
        <taxon>Gammaproteobacteria</taxon>
        <taxon>Salinisphaerales</taxon>
        <taxon>Salinisphaeraceae</taxon>
        <taxon>Salinisphaera</taxon>
    </lineage>
</organism>
<evidence type="ECO:0000256" key="7">
    <source>
        <dbReference type="RuleBase" id="RU003903"/>
    </source>
</evidence>
<dbReference type="RefSeq" id="WP_123630292.1">
    <property type="nucleotide sequence ID" value="NZ_AYKH01000005.1"/>
</dbReference>
<comment type="function">
    <text evidence="4">Catalyzes the reduction of 1-pyrroline-5-carboxylate (PCA) to L-proline.</text>
</comment>
<accession>A0A423PUC7</accession>
<evidence type="ECO:0000256" key="3">
    <source>
        <dbReference type="ARBA" id="ARBA00023002"/>
    </source>
</evidence>
<dbReference type="Gene3D" id="3.40.50.720">
    <property type="entry name" value="NAD(P)-binding Rossmann-like Domain"/>
    <property type="match status" value="1"/>
</dbReference>
<dbReference type="InterPro" id="IPR036291">
    <property type="entry name" value="NAD(P)-bd_dom_sf"/>
</dbReference>
<dbReference type="EC" id="1.5.1.2" evidence="4 5"/>
<keyword evidence="2 4" id="KW-0521">NADP</keyword>
<comment type="pathway">
    <text evidence="4 7">Amino-acid biosynthesis; L-proline biosynthesis; L-proline from L-glutamate 5-semialdehyde: step 1/1.</text>
</comment>
<evidence type="ECO:0000259" key="8">
    <source>
        <dbReference type="Pfam" id="PF03807"/>
    </source>
</evidence>
<evidence type="ECO:0000256" key="1">
    <source>
        <dbReference type="ARBA" id="ARBA00005525"/>
    </source>
</evidence>
<reference evidence="10 11" key="1">
    <citation type="submission" date="2013-10" db="EMBL/GenBank/DDBJ databases">
        <title>Salinisphaera orenii MK-B5 Genome Sequencing.</title>
        <authorList>
            <person name="Lai Q."/>
            <person name="Li C."/>
            <person name="Shao Z."/>
        </authorList>
    </citation>
    <scope>NUCLEOTIDE SEQUENCE [LARGE SCALE GENOMIC DNA]</scope>
    <source>
        <strain evidence="10 11">MK-B5</strain>
    </source>
</reference>
<dbReference type="AlphaFoldDB" id="A0A423PUC7"/>
<dbReference type="InterPro" id="IPR028939">
    <property type="entry name" value="P5C_Rdtase_cat_N"/>
</dbReference>
<keyword evidence="4 7" id="KW-0641">Proline biosynthesis</keyword>
<dbReference type="PANTHER" id="PTHR11645:SF0">
    <property type="entry name" value="PYRROLINE-5-CARBOXYLATE REDUCTASE 3"/>
    <property type="match status" value="1"/>
</dbReference>
<comment type="similarity">
    <text evidence="1 4 7">Belongs to the pyrroline-5-carboxylate reductase family.</text>
</comment>
<dbReference type="SUPFAM" id="SSF51735">
    <property type="entry name" value="NAD(P)-binding Rossmann-fold domains"/>
    <property type="match status" value="1"/>
</dbReference>
<dbReference type="EMBL" id="AYKH01000005">
    <property type="protein sequence ID" value="ROO29188.1"/>
    <property type="molecule type" value="Genomic_DNA"/>
</dbReference>
<dbReference type="PROSITE" id="PS00521">
    <property type="entry name" value="P5CR"/>
    <property type="match status" value="1"/>
</dbReference>
<dbReference type="Gene3D" id="1.10.3730.10">
    <property type="entry name" value="ProC C-terminal domain-like"/>
    <property type="match status" value="1"/>
</dbReference>
<evidence type="ECO:0000256" key="4">
    <source>
        <dbReference type="HAMAP-Rule" id="MF_01925"/>
    </source>
</evidence>
<comment type="catalytic activity">
    <reaction evidence="4">
        <text>L-proline + NAD(+) = (S)-1-pyrroline-5-carboxylate + NADH + 2 H(+)</text>
        <dbReference type="Rhea" id="RHEA:14105"/>
        <dbReference type="ChEBI" id="CHEBI:15378"/>
        <dbReference type="ChEBI" id="CHEBI:17388"/>
        <dbReference type="ChEBI" id="CHEBI:57540"/>
        <dbReference type="ChEBI" id="CHEBI:57945"/>
        <dbReference type="ChEBI" id="CHEBI:60039"/>
        <dbReference type="EC" id="1.5.1.2"/>
    </reaction>
</comment>
<evidence type="ECO:0000256" key="6">
    <source>
        <dbReference type="PIRSR" id="PIRSR000193-1"/>
    </source>
</evidence>
<dbReference type="SUPFAM" id="SSF48179">
    <property type="entry name" value="6-phosphogluconate dehydrogenase C-terminal domain-like"/>
    <property type="match status" value="1"/>
</dbReference>
<dbReference type="UniPathway" id="UPA00098">
    <property type="reaction ID" value="UER00361"/>
</dbReference>
<dbReference type="Proteomes" id="UP000283993">
    <property type="component" value="Unassembled WGS sequence"/>
</dbReference>
<evidence type="ECO:0000313" key="10">
    <source>
        <dbReference type="EMBL" id="ROO29188.1"/>
    </source>
</evidence>
<keyword evidence="4" id="KW-0963">Cytoplasm</keyword>
<protein>
    <recommendedName>
        <fullName evidence="4 5">Pyrroline-5-carboxylate reductase</fullName>
        <shortName evidence="4">P5C reductase</shortName>
        <shortName evidence="4">P5CR</shortName>
        <ecNumber evidence="4 5">1.5.1.2</ecNumber>
    </recommendedName>
    <alternativeName>
        <fullName evidence="4">PCA reductase</fullName>
    </alternativeName>
</protein>
<dbReference type="InterPro" id="IPR053790">
    <property type="entry name" value="P5CR-like_CS"/>
</dbReference>
<dbReference type="InterPro" id="IPR008927">
    <property type="entry name" value="6-PGluconate_DH-like_C_sf"/>
</dbReference>
<proteinExistence type="inferred from homology"/>
<comment type="subcellular location">
    <subcellularLocation>
        <location evidence="4">Cytoplasm</location>
    </subcellularLocation>
</comment>
<dbReference type="Pfam" id="PF03807">
    <property type="entry name" value="F420_oxidored"/>
    <property type="match status" value="1"/>
</dbReference>
<evidence type="ECO:0000256" key="2">
    <source>
        <dbReference type="ARBA" id="ARBA00022857"/>
    </source>
</evidence>
<name>A0A423PUC7_9GAMM</name>
<dbReference type="HAMAP" id="MF_01925">
    <property type="entry name" value="P5C_reductase"/>
    <property type="match status" value="1"/>
</dbReference>
<comment type="caution">
    <text evidence="10">The sequence shown here is derived from an EMBL/GenBank/DDBJ whole genome shotgun (WGS) entry which is preliminary data.</text>
</comment>
<feature type="domain" description="Pyrroline-5-carboxylate reductase dimerisation" evidence="9">
    <location>
        <begin position="163"/>
        <end position="266"/>
    </location>
</feature>
<dbReference type="InterPro" id="IPR029036">
    <property type="entry name" value="P5CR_dimer"/>
</dbReference>
<dbReference type="NCBIfam" id="TIGR00112">
    <property type="entry name" value="proC"/>
    <property type="match status" value="1"/>
</dbReference>
<evidence type="ECO:0000313" key="11">
    <source>
        <dbReference type="Proteomes" id="UP000283993"/>
    </source>
</evidence>
<comment type="catalytic activity">
    <reaction evidence="4 7">
        <text>L-proline + NADP(+) = (S)-1-pyrroline-5-carboxylate + NADPH + 2 H(+)</text>
        <dbReference type="Rhea" id="RHEA:14109"/>
        <dbReference type="ChEBI" id="CHEBI:15378"/>
        <dbReference type="ChEBI" id="CHEBI:17388"/>
        <dbReference type="ChEBI" id="CHEBI:57783"/>
        <dbReference type="ChEBI" id="CHEBI:58349"/>
        <dbReference type="ChEBI" id="CHEBI:60039"/>
        <dbReference type="EC" id="1.5.1.2"/>
    </reaction>
</comment>
<dbReference type="GO" id="GO:0004735">
    <property type="term" value="F:pyrroline-5-carboxylate reductase activity"/>
    <property type="evidence" value="ECO:0007669"/>
    <property type="project" value="UniProtKB-UniRule"/>
</dbReference>
<gene>
    <name evidence="4" type="primary">proC</name>
    <name evidence="10" type="ORF">SAOR_03785</name>
</gene>
<feature type="domain" description="Pyrroline-5-carboxylate reductase catalytic N-terminal" evidence="8">
    <location>
        <begin position="5"/>
        <end position="99"/>
    </location>
</feature>